<proteinExistence type="predicted"/>
<name>X0VFR0_9ZZZZ</name>
<dbReference type="AlphaFoldDB" id="X0VFR0"/>
<accession>X0VFR0</accession>
<organism evidence="1">
    <name type="scientific">marine sediment metagenome</name>
    <dbReference type="NCBI Taxonomy" id="412755"/>
    <lineage>
        <taxon>unclassified sequences</taxon>
        <taxon>metagenomes</taxon>
        <taxon>ecological metagenomes</taxon>
    </lineage>
</organism>
<feature type="non-terminal residue" evidence="1">
    <location>
        <position position="1"/>
    </location>
</feature>
<dbReference type="EMBL" id="BARS01020672">
    <property type="protein sequence ID" value="GAG10047.1"/>
    <property type="molecule type" value="Genomic_DNA"/>
</dbReference>
<sequence length="81" mass="9112">GRFNTLSTRLFQDECLPLLSLPKSRGLTAEKSRHGLALDEKGNCDFNSPERALVNERPAQTLGIRDPDMILVLHANLVERR</sequence>
<reference evidence="1" key="1">
    <citation type="journal article" date="2014" name="Front. Microbiol.">
        <title>High frequency of phylogenetically diverse reductive dehalogenase-homologous genes in deep subseafloor sedimentary metagenomes.</title>
        <authorList>
            <person name="Kawai M."/>
            <person name="Futagami T."/>
            <person name="Toyoda A."/>
            <person name="Takaki Y."/>
            <person name="Nishi S."/>
            <person name="Hori S."/>
            <person name="Arai W."/>
            <person name="Tsubouchi T."/>
            <person name="Morono Y."/>
            <person name="Uchiyama I."/>
            <person name="Ito T."/>
            <person name="Fujiyama A."/>
            <person name="Inagaki F."/>
            <person name="Takami H."/>
        </authorList>
    </citation>
    <scope>NUCLEOTIDE SEQUENCE</scope>
    <source>
        <strain evidence="1">Expedition CK06-06</strain>
    </source>
</reference>
<gene>
    <name evidence="1" type="ORF">S01H1_33304</name>
</gene>
<comment type="caution">
    <text evidence="1">The sequence shown here is derived from an EMBL/GenBank/DDBJ whole genome shotgun (WGS) entry which is preliminary data.</text>
</comment>
<evidence type="ECO:0000313" key="1">
    <source>
        <dbReference type="EMBL" id="GAG10047.1"/>
    </source>
</evidence>
<protein>
    <submittedName>
        <fullName evidence="1">Uncharacterized protein</fullName>
    </submittedName>
</protein>